<dbReference type="Pfam" id="PF00752">
    <property type="entry name" value="XPG_N"/>
    <property type="match status" value="1"/>
</dbReference>
<organism evidence="2 3">
    <name type="scientific">Fusarium culmorum</name>
    <dbReference type="NCBI Taxonomy" id="5516"/>
    <lineage>
        <taxon>Eukaryota</taxon>
        <taxon>Fungi</taxon>
        <taxon>Dikarya</taxon>
        <taxon>Ascomycota</taxon>
        <taxon>Pezizomycotina</taxon>
        <taxon>Sordariomycetes</taxon>
        <taxon>Hypocreomycetidae</taxon>
        <taxon>Hypocreales</taxon>
        <taxon>Nectriaceae</taxon>
        <taxon>Fusarium</taxon>
    </lineage>
</organism>
<dbReference type="SUPFAM" id="SSF88723">
    <property type="entry name" value="PIN domain-like"/>
    <property type="match status" value="1"/>
</dbReference>
<gene>
    <name evidence="2" type="ORF">HYE67_007268</name>
</gene>
<dbReference type="Proteomes" id="UP000663297">
    <property type="component" value="Chromosome 3"/>
</dbReference>
<evidence type="ECO:0000259" key="1">
    <source>
        <dbReference type="Pfam" id="PF00752"/>
    </source>
</evidence>
<sequence length="154" mass="16772">MMHKSQDTNVTKGHDIILRWIHRQSISMVSSLVSCESNGINTHDISLLEGCAIAVDATYYLCQLLETSPAHEPLLSALGGLTGVEAHINQNLDLWAKNEIVPFFVFDGQPVTGQDDITLDRGLKANKKTDEAWNLYSQGAAEEAVSTFGTSPGE</sequence>
<dbReference type="GO" id="GO:0004518">
    <property type="term" value="F:nuclease activity"/>
    <property type="evidence" value="ECO:0007669"/>
    <property type="project" value="InterPro"/>
</dbReference>
<dbReference type="InterPro" id="IPR029060">
    <property type="entry name" value="PIN-like_dom_sf"/>
</dbReference>
<accession>A0A7S8HXH0</accession>
<evidence type="ECO:0000313" key="3">
    <source>
        <dbReference type="Proteomes" id="UP000663297"/>
    </source>
</evidence>
<dbReference type="Gene3D" id="3.40.50.1010">
    <property type="entry name" value="5'-nuclease"/>
    <property type="match status" value="1"/>
</dbReference>
<dbReference type="PROSITE" id="PS51257">
    <property type="entry name" value="PROKAR_LIPOPROTEIN"/>
    <property type="match status" value="1"/>
</dbReference>
<evidence type="ECO:0000313" key="2">
    <source>
        <dbReference type="EMBL" id="QPC65037.1"/>
    </source>
</evidence>
<dbReference type="InterPro" id="IPR006085">
    <property type="entry name" value="XPG_DNA_repair_N"/>
</dbReference>
<proteinExistence type="predicted"/>
<name>A0A7S8HXH0_FUSCU</name>
<protein>
    <recommendedName>
        <fullName evidence="1">XPG N-terminal domain-containing protein</fullName>
    </recommendedName>
</protein>
<feature type="domain" description="XPG N-terminal" evidence="1">
    <location>
        <begin position="31"/>
        <end position="115"/>
    </location>
</feature>
<reference evidence="2" key="1">
    <citation type="submission" date="2020-11" db="EMBL/GenBank/DDBJ databases">
        <title>The chromosome-scale genome resource for two endophytic Fusarium species: F. culmorum and F. pseudograminearum.</title>
        <authorList>
            <person name="Yuan Z."/>
        </authorList>
    </citation>
    <scope>NUCLEOTIDE SEQUENCE</scope>
    <source>
        <strain evidence="2">Class2-1B</strain>
    </source>
</reference>
<dbReference type="EMBL" id="CP064749">
    <property type="protein sequence ID" value="QPC65037.1"/>
    <property type="molecule type" value="Genomic_DNA"/>
</dbReference>
<dbReference type="AlphaFoldDB" id="A0A7S8HXH0"/>